<reference evidence="1" key="1">
    <citation type="submission" date="2020-05" db="EMBL/GenBank/DDBJ databases">
        <title>Large-scale comparative analyses of tick genomes elucidate their genetic diversity and vector capacities.</title>
        <authorList>
            <person name="Jia N."/>
            <person name="Wang J."/>
            <person name="Shi W."/>
            <person name="Du L."/>
            <person name="Sun Y."/>
            <person name="Zhan W."/>
            <person name="Jiang J."/>
            <person name="Wang Q."/>
            <person name="Zhang B."/>
            <person name="Ji P."/>
            <person name="Sakyi L.B."/>
            <person name="Cui X."/>
            <person name="Yuan T."/>
            <person name="Jiang B."/>
            <person name="Yang W."/>
            <person name="Lam T.T.-Y."/>
            <person name="Chang Q."/>
            <person name="Ding S."/>
            <person name="Wang X."/>
            <person name="Zhu J."/>
            <person name="Ruan X."/>
            <person name="Zhao L."/>
            <person name="Wei J."/>
            <person name="Que T."/>
            <person name="Du C."/>
            <person name="Cheng J."/>
            <person name="Dai P."/>
            <person name="Han X."/>
            <person name="Huang E."/>
            <person name="Gao Y."/>
            <person name="Liu J."/>
            <person name="Shao H."/>
            <person name="Ye R."/>
            <person name="Li L."/>
            <person name="Wei W."/>
            <person name="Wang X."/>
            <person name="Wang C."/>
            <person name="Yang T."/>
            <person name="Huo Q."/>
            <person name="Li W."/>
            <person name="Guo W."/>
            <person name="Chen H."/>
            <person name="Zhou L."/>
            <person name="Ni X."/>
            <person name="Tian J."/>
            <person name="Zhou Y."/>
            <person name="Sheng Y."/>
            <person name="Liu T."/>
            <person name="Pan Y."/>
            <person name="Xia L."/>
            <person name="Li J."/>
            <person name="Zhao F."/>
            <person name="Cao W."/>
        </authorList>
    </citation>
    <scope>NUCLEOTIDE SEQUENCE</scope>
    <source>
        <strain evidence="1">Hyas-2018</strain>
    </source>
</reference>
<accession>A0ACB7S2L2</accession>
<organism evidence="1 2">
    <name type="scientific">Hyalomma asiaticum</name>
    <name type="common">Tick</name>
    <dbReference type="NCBI Taxonomy" id="266040"/>
    <lineage>
        <taxon>Eukaryota</taxon>
        <taxon>Metazoa</taxon>
        <taxon>Ecdysozoa</taxon>
        <taxon>Arthropoda</taxon>
        <taxon>Chelicerata</taxon>
        <taxon>Arachnida</taxon>
        <taxon>Acari</taxon>
        <taxon>Parasitiformes</taxon>
        <taxon>Ixodida</taxon>
        <taxon>Ixodoidea</taxon>
        <taxon>Ixodidae</taxon>
        <taxon>Hyalomminae</taxon>
        <taxon>Hyalomma</taxon>
    </lineage>
</organism>
<proteinExistence type="predicted"/>
<evidence type="ECO:0000313" key="2">
    <source>
        <dbReference type="Proteomes" id="UP000821845"/>
    </source>
</evidence>
<gene>
    <name evidence="1" type="ORF">HPB50_014110</name>
</gene>
<dbReference type="Proteomes" id="UP000821845">
    <property type="component" value="Chromosome 6"/>
</dbReference>
<evidence type="ECO:0000313" key="1">
    <source>
        <dbReference type="EMBL" id="KAH6928301.1"/>
    </source>
</evidence>
<protein>
    <submittedName>
        <fullName evidence="1">Uncharacterized protein</fullName>
    </submittedName>
</protein>
<comment type="caution">
    <text evidence="1">The sequence shown here is derived from an EMBL/GenBank/DDBJ whole genome shotgun (WGS) entry which is preliminary data.</text>
</comment>
<keyword evidence="2" id="KW-1185">Reference proteome</keyword>
<name>A0ACB7S2L2_HYAAI</name>
<sequence length="368" mass="41647">MYCRDSSYGIMNEPVALEEYEATHQAKVSRLGLVISPEVPWLGYSPDGISRQRNMKILLEVKCPVLGKNHSIVNLVKEKKLPYIVLDGEKYVLKPAHKYYSQVQLGMLVLNMDICHFVVFSKVSSLVVEVPRDRLPQQQIADMNGRYRSSVNRIMKAFSTEARLTNLSRGHRPNVTTDSDDDRIVEAARRNPKMTAKEIRNDLGLAASTQIVRERLHVGGLRSRVAAIKPFVSSRNRVKRLLFAQEHRSWTVEEWRNVIFTDESTFTSKWDQQQRTWRTQGTRFDAPNLHRVASSGRCSANVWGSISKDCLGPLMREAVDGFGKAVTKCFDDRAKVAGEIVSEINAALQRIAENEKTLDAIKATMEAA</sequence>
<dbReference type="EMBL" id="CM023486">
    <property type="protein sequence ID" value="KAH6928301.1"/>
    <property type="molecule type" value="Genomic_DNA"/>
</dbReference>